<evidence type="ECO:0000256" key="6">
    <source>
        <dbReference type="ARBA" id="ARBA00023175"/>
    </source>
</evidence>
<dbReference type="OrthoDB" id="3176171at2759"/>
<evidence type="ECO:0000256" key="9">
    <source>
        <dbReference type="SAM" id="MobiDB-lite"/>
    </source>
</evidence>
<feature type="coiled-coil region" evidence="8">
    <location>
        <begin position="491"/>
        <end position="540"/>
    </location>
</feature>
<keyword evidence="5 8" id="KW-0175">Coiled coil</keyword>
<gene>
    <name evidence="11" type="ORF">MANES_01G014700v8</name>
</gene>
<dbReference type="Pfam" id="PF11995">
    <property type="entry name" value="DUF3490"/>
    <property type="match status" value="1"/>
</dbReference>
<dbReference type="SUPFAM" id="SSF52540">
    <property type="entry name" value="P-loop containing nucleoside triphosphate hydrolases"/>
    <property type="match status" value="1"/>
</dbReference>
<evidence type="ECO:0000313" key="12">
    <source>
        <dbReference type="Proteomes" id="UP000091857"/>
    </source>
</evidence>
<keyword evidence="6 7" id="KW-0505">Motor protein</keyword>
<dbReference type="PANTHER" id="PTHR47968">
    <property type="entry name" value="CENTROMERE PROTEIN E"/>
    <property type="match status" value="1"/>
</dbReference>
<dbReference type="PROSITE" id="PS50067">
    <property type="entry name" value="KINESIN_MOTOR_2"/>
    <property type="match status" value="1"/>
</dbReference>
<evidence type="ECO:0000259" key="10">
    <source>
        <dbReference type="PROSITE" id="PS50067"/>
    </source>
</evidence>
<dbReference type="PANTHER" id="PTHR47968:SF23">
    <property type="entry name" value="KINESIN-LIKE PROTEIN KIN-7A"/>
    <property type="match status" value="1"/>
</dbReference>
<keyword evidence="3 7" id="KW-0547">Nucleotide-binding</keyword>
<keyword evidence="4 7" id="KW-0067">ATP-binding</keyword>
<dbReference type="GO" id="GO:0003777">
    <property type="term" value="F:microtubule motor activity"/>
    <property type="evidence" value="ECO:0007669"/>
    <property type="project" value="InterPro"/>
</dbReference>
<dbReference type="Pfam" id="PF00225">
    <property type="entry name" value="Kinesin"/>
    <property type="match status" value="1"/>
</dbReference>
<sequence>MTVRTPGTPASKIDRTPASTPGGPRSKEEKIVVTVRLRPLNKKEQLAKDQVAWECVDDRTIVFKPPTQERVAQQTPFTFDKVFGPTCLTETVYEDGAKNVALSALMGINATIFAYGQTSSGKTYTMRGITEKAVNDIYKHIMNTPERDFTIKISGLEIYNENVRDLLNSDSGRNLKLLDDPEKGTVVEKLVEETATNDQHLRHLISICEAQRQVGETALNDTSSRSHQIIRLTIESTLRENLDCVRSFVAGLNFVDLAGSERASQTHTDGARLREGCHINLSLMTLTTVIRKLSVGKRSGHIPYRDSKLTRILQHSLGGNARTAIICTLSPALSHVEQSRNTLFFATRAKEVTNNARVNMVVSDKQLVKHLQKEVARLEAELRTPDPSKEKDMIIQQMEMEMEELRRQRDLAQSQVDELRKKIQEEPQAPSTLEAPRPSVKKCLSYSDALLPKWDSKELSRCDRTRKTMLRQSMRQSSTAPFTLVHEIRKLEHLQEQLGEEANRALEVLQKEVACHRLGNQDAAETIAKLQAEIREMRSIQPVCKEVEIGCVVAPNRSVSANLKEEITRLHSQGSTIANLEEQLENVQKSIDKLVMSLPSNNPQSNSEATSKARNQPKKKKILPLTSSNGANRQNFIRSPCSPLSTSKQILENDIENKAPGNEDIIMYSETQTESEKETPTKSEEAGDVSSREGTPVYQRSNSVNMKKMQKMFQNAAEENVRSIRAYVTELKERVAKLQYQKQLLVCQVLELEANEAAGYNLEDEDNLNEPEPQVSWQVTFREQRQQIIELWDLCYVSIIHRTQFYLLFKGDPADQIYMEVELRRLTWLQQHLAEMGNASPARIGDEPTISLSSSIRALKREREFLAKRLTSRLTVEERDTLYMKWDVPLEGKQRKLQFVNKLWTNPHDARHVEESAEIVAKLVGFCEGGNMSKEMFELNLALPTDKRPWIMGWNPISNLLHL</sequence>
<dbReference type="Gramene" id="Manes.01G014700.2.v8.1">
    <property type="protein sequence ID" value="Manes.01G014700.2.v8.1.CDS"/>
    <property type="gene ID" value="Manes.01G014700.v8.1"/>
</dbReference>
<evidence type="ECO:0000256" key="1">
    <source>
        <dbReference type="ARBA" id="ARBA00007310"/>
    </source>
</evidence>
<dbReference type="SMART" id="SM00129">
    <property type="entry name" value="KISc"/>
    <property type="match status" value="1"/>
</dbReference>
<feature type="region of interest" description="Disordered" evidence="9">
    <location>
        <begin position="670"/>
        <end position="696"/>
    </location>
</feature>
<dbReference type="STRING" id="3983.A0A2C9WGQ7"/>
<protein>
    <recommendedName>
        <fullName evidence="10">Kinesin motor domain-containing protein</fullName>
    </recommendedName>
</protein>
<dbReference type="Gene3D" id="3.40.850.10">
    <property type="entry name" value="Kinesin motor domain"/>
    <property type="match status" value="1"/>
</dbReference>
<organism evidence="11 12">
    <name type="scientific">Manihot esculenta</name>
    <name type="common">Cassava</name>
    <name type="synonym">Jatropha manihot</name>
    <dbReference type="NCBI Taxonomy" id="3983"/>
    <lineage>
        <taxon>Eukaryota</taxon>
        <taxon>Viridiplantae</taxon>
        <taxon>Streptophyta</taxon>
        <taxon>Embryophyta</taxon>
        <taxon>Tracheophyta</taxon>
        <taxon>Spermatophyta</taxon>
        <taxon>Magnoliopsida</taxon>
        <taxon>eudicotyledons</taxon>
        <taxon>Gunneridae</taxon>
        <taxon>Pentapetalae</taxon>
        <taxon>rosids</taxon>
        <taxon>fabids</taxon>
        <taxon>Malpighiales</taxon>
        <taxon>Euphorbiaceae</taxon>
        <taxon>Crotonoideae</taxon>
        <taxon>Manihoteae</taxon>
        <taxon>Manihot</taxon>
    </lineage>
</organism>
<evidence type="ECO:0000256" key="7">
    <source>
        <dbReference type="PROSITE-ProRule" id="PRU00283"/>
    </source>
</evidence>
<dbReference type="FunFam" id="3.40.850.10:FF:000016">
    <property type="entry name" value="Kinesin-like protein"/>
    <property type="match status" value="1"/>
</dbReference>
<evidence type="ECO:0000256" key="2">
    <source>
        <dbReference type="ARBA" id="ARBA00022701"/>
    </source>
</evidence>
<dbReference type="InterPro" id="IPR027417">
    <property type="entry name" value="P-loop_NTPase"/>
</dbReference>
<feature type="domain" description="Kinesin motor" evidence="10">
    <location>
        <begin position="30"/>
        <end position="352"/>
    </location>
</feature>
<dbReference type="GO" id="GO:0007018">
    <property type="term" value="P:microtubule-based movement"/>
    <property type="evidence" value="ECO:0007669"/>
    <property type="project" value="InterPro"/>
</dbReference>
<feature type="region of interest" description="Disordered" evidence="9">
    <location>
        <begin position="1"/>
        <end position="29"/>
    </location>
</feature>
<accession>A0A2C9WGQ7</accession>
<dbReference type="GO" id="GO:0008017">
    <property type="term" value="F:microtubule binding"/>
    <property type="evidence" value="ECO:0007669"/>
    <property type="project" value="InterPro"/>
</dbReference>
<reference evidence="12" key="1">
    <citation type="journal article" date="2016" name="Nat. Biotechnol.">
        <title>Sequencing wild and cultivated cassava and related species reveals extensive interspecific hybridization and genetic diversity.</title>
        <authorList>
            <person name="Bredeson J.V."/>
            <person name="Lyons J.B."/>
            <person name="Prochnik S.E."/>
            <person name="Wu G.A."/>
            <person name="Ha C.M."/>
            <person name="Edsinger-Gonzales E."/>
            <person name="Grimwood J."/>
            <person name="Schmutz J."/>
            <person name="Rabbi I.Y."/>
            <person name="Egesi C."/>
            <person name="Nauluvula P."/>
            <person name="Lebot V."/>
            <person name="Ndunguru J."/>
            <person name="Mkamilo G."/>
            <person name="Bart R.S."/>
            <person name="Setter T.L."/>
            <person name="Gleadow R.M."/>
            <person name="Kulakow P."/>
            <person name="Ferguson M.E."/>
            <person name="Rounsley S."/>
            <person name="Rokhsar D.S."/>
        </authorList>
    </citation>
    <scope>NUCLEOTIDE SEQUENCE [LARGE SCALE GENOMIC DNA]</scope>
    <source>
        <strain evidence="12">cv. AM560-2</strain>
    </source>
</reference>
<comment type="similarity">
    <text evidence="1">Belongs to the TRAFAC class myosin-kinesin ATPase superfamily. Kinesin family. KIN-7 subfamily.</text>
</comment>
<evidence type="ECO:0000256" key="3">
    <source>
        <dbReference type="ARBA" id="ARBA00022741"/>
    </source>
</evidence>
<feature type="coiled-coil region" evidence="8">
    <location>
        <begin position="570"/>
        <end position="597"/>
    </location>
</feature>
<dbReference type="Proteomes" id="UP000091857">
    <property type="component" value="Chromosome 1"/>
</dbReference>
<keyword evidence="12" id="KW-1185">Reference proteome</keyword>
<dbReference type="Gramene" id="Manes.01G014700.3.v8.1">
    <property type="protein sequence ID" value="Manes.01G014700.3.v8.1.CDS"/>
    <property type="gene ID" value="Manes.01G014700.v8.1"/>
</dbReference>
<feature type="region of interest" description="Disordered" evidence="9">
    <location>
        <begin position="597"/>
        <end position="644"/>
    </location>
</feature>
<dbReference type="OMA" id="QVAWDCV"/>
<dbReference type="InterPro" id="IPR021881">
    <property type="entry name" value="NACK_C"/>
</dbReference>
<evidence type="ECO:0000256" key="5">
    <source>
        <dbReference type="ARBA" id="ARBA00023054"/>
    </source>
</evidence>
<feature type="coiled-coil region" evidence="8">
    <location>
        <begin position="361"/>
        <end position="422"/>
    </location>
</feature>
<evidence type="ECO:0000256" key="8">
    <source>
        <dbReference type="SAM" id="Coils"/>
    </source>
</evidence>
<dbReference type="GO" id="GO:0005524">
    <property type="term" value="F:ATP binding"/>
    <property type="evidence" value="ECO:0007669"/>
    <property type="project" value="UniProtKB-UniRule"/>
</dbReference>
<feature type="compositionally biased region" description="Basic and acidic residues" evidence="9">
    <location>
        <begin position="674"/>
        <end position="685"/>
    </location>
</feature>
<dbReference type="GO" id="GO:0005874">
    <property type="term" value="C:microtubule"/>
    <property type="evidence" value="ECO:0007669"/>
    <property type="project" value="UniProtKB-KW"/>
</dbReference>
<proteinExistence type="inferred from homology"/>
<keyword evidence="2" id="KW-0493">Microtubule</keyword>
<dbReference type="InterPro" id="IPR036961">
    <property type="entry name" value="Kinesin_motor_dom_sf"/>
</dbReference>
<dbReference type="InterPro" id="IPR001752">
    <property type="entry name" value="Kinesin_motor_dom"/>
</dbReference>
<feature type="compositionally biased region" description="Polar residues" evidence="9">
    <location>
        <begin position="598"/>
        <end position="614"/>
    </location>
</feature>
<evidence type="ECO:0000256" key="4">
    <source>
        <dbReference type="ARBA" id="ARBA00022840"/>
    </source>
</evidence>
<dbReference type="Gramene" id="Manes.01G014700.4.v8.1">
    <property type="protein sequence ID" value="Manes.01G014700.4.v8.1.CDS"/>
    <property type="gene ID" value="Manes.01G014700.v8.1"/>
</dbReference>
<dbReference type="InterPro" id="IPR027640">
    <property type="entry name" value="Kinesin-like_fam"/>
</dbReference>
<feature type="compositionally biased region" description="Polar residues" evidence="9">
    <location>
        <begin position="625"/>
        <end position="644"/>
    </location>
</feature>
<evidence type="ECO:0000313" key="11">
    <source>
        <dbReference type="EMBL" id="OAY59224.1"/>
    </source>
</evidence>
<dbReference type="CDD" id="cd01374">
    <property type="entry name" value="KISc_CENP_E"/>
    <property type="match status" value="1"/>
</dbReference>
<dbReference type="AlphaFoldDB" id="A0A2C9WGQ7"/>
<dbReference type="PRINTS" id="PR00380">
    <property type="entry name" value="KINESINHEAVY"/>
</dbReference>
<dbReference type="EMBL" id="CM004387">
    <property type="protein sequence ID" value="OAY59224.1"/>
    <property type="molecule type" value="Genomic_DNA"/>
</dbReference>
<feature type="binding site" evidence="7">
    <location>
        <begin position="116"/>
        <end position="123"/>
    </location>
    <ligand>
        <name>ATP</name>
        <dbReference type="ChEBI" id="CHEBI:30616"/>
    </ligand>
</feature>
<comment type="caution">
    <text evidence="11">The sequence shown here is derived from an EMBL/GenBank/DDBJ whole genome shotgun (WGS) entry which is preliminary data.</text>
</comment>
<name>A0A2C9WGQ7_MANES</name>